<evidence type="ECO:0000256" key="1">
    <source>
        <dbReference type="SAM" id="MobiDB-lite"/>
    </source>
</evidence>
<evidence type="ECO:0000313" key="3">
    <source>
        <dbReference type="Proteomes" id="UP000002624"/>
    </source>
</evidence>
<protein>
    <submittedName>
        <fullName evidence="2">Uncharacterized protein</fullName>
    </submittedName>
</protein>
<name>C6HCR7_AJECH</name>
<dbReference type="EMBL" id="GG692422">
    <property type="protein sequence ID" value="EER42357.1"/>
    <property type="molecule type" value="Genomic_DNA"/>
</dbReference>
<feature type="region of interest" description="Disordered" evidence="1">
    <location>
        <begin position="47"/>
        <end position="72"/>
    </location>
</feature>
<dbReference type="VEuPathDB" id="FungiDB:HCDG_03816"/>
<evidence type="ECO:0000313" key="2">
    <source>
        <dbReference type="EMBL" id="EER42357.1"/>
    </source>
</evidence>
<organism evidence="2 3">
    <name type="scientific">Ajellomyces capsulatus (strain H143)</name>
    <name type="common">Darling's disease fungus</name>
    <name type="synonym">Histoplasma capsulatum</name>
    <dbReference type="NCBI Taxonomy" id="544712"/>
    <lineage>
        <taxon>Eukaryota</taxon>
        <taxon>Fungi</taxon>
        <taxon>Dikarya</taxon>
        <taxon>Ascomycota</taxon>
        <taxon>Pezizomycotina</taxon>
        <taxon>Eurotiomycetes</taxon>
        <taxon>Eurotiomycetidae</taxon>
        <taxon>Onygenales</taxon>
        <taxon>Ajellomycetaceae</taxon>
        <taxon>Histoplasma</taxon>
    </lineage>
</organism>
<sequence length="112" mass="12878">MRKSDGVTKRGMVTTIPWITEDILFTVKMKYIQLQRYYCDNASCDANDASSPAKTSGDLFGPSSTQKRQRHITTGHFSTHRYNITLKLVSIFKISYFRCFQLYPVAKKLSAR</sequence>
<dbReference type="HOGENOM" id="CLU_2145153_0_0_1"/>
<dbReference type="AlphaFoldDB" id="C6HCR7"/>
<dbReference type="Proteomes" id="UP000002624">
    <property type="component" value="Unassembled WGS sequence"/>
</dbReference>
<reference evidence="3" key="1">
    <citation type="submission" date="2009-05" db="EMBL/GenBank/DDBJ databases">
        <title>The genome sequence of Ajellomyces capsulatus strain H143.</title>
        <authorList>
            <person name="Champion M."/>
            <person name="Cuomo C.A."/>
            <person name="Ma L.-J."/>
            <person name="Henn M.R."/>
            <person name="Sil A."/>
            <person name="Goldman B."/>
            <person name="Young S.K."/>
            <person name="Kodira C.D."/>
            <person name="Zeng Q."/>
            <person name="Koehrsen M."/>
            <person name="Alvarado L."/>
            <person name="Berlin A.M."/>
            <person name="Borenstein D."/>
            <person name="Chen Z."/>
            <person name="Engels R."/>
            <person name="Freedman E."/>
            <person name="Gellesch M."/>
            <person name="Goldberg J."/>
            <person name="Griggs A."/>
            <person name="Gujja S."/>
            <person name="Heiman D.I."/>
            <person name="Hepburn T.A."/>
            <person name="Howarth C."/>
            <person name="Jen D."/>
            <person name="Larson L."/>
            <person name="Lewis B."/>
            <person name="Mehta T."/>
            <person name="Park D."/>
            <person name="Pearson M."/>
            <person name="Roberts A."/>
            <person name="Saif S."/>
            <person name="Shea T.D."/>
            <person name="Shenoy N."/>
            <person name="Sisk P."/>
            <person name="Stolte C."/>
            <person name="Sykes S."/>
            <person name="Walk T."/>
            <person name="White J."/>
            <person name="Yandava C."/>
            <person name="Klein B."/>
            <person name="McEwen J.G."/>
            <person name="Puccia R."/>
            <person name="Goldman G.H."/>
            <person name="Felipe M.S."/>
            <person name="Nino-Vega G."/>
            <person name="San-Blas G."/>
            <person name="Taylor J.W."/>
            <person name="Mendoza L."/>
            <person name="Galagan J.E."/>
            <person name="Nusbaum C."/>
            <person name="Birren B.W."/>
        </authorList>
    </citation>
    <scope>NUCLEOTIDE SEQUENCE [LARGE SCALE GENOMIC DNA]</scope>
    <source>
        <strain evidence="3">H143</strain>
    </source>
</reference>
<proteinExistence type="predicted"/>
<accession>C6HCR7</accession>
<gene>
    <name evidence="2" type="ORF">HCDG_03816</name>
</gene>